<accession>A0A835IJU6</accession>
<dbReference type="Proteomes" id="UP000631114">
    <property type="component" value="Unassembled WGS sequence"/>
</dbReference>
<organism evidence="1 2">
    <name type="scientific">Coptis chinensis</name>
    <dbReference type="NCBI Taxonomy" id="261450"/>
    <lineage>
        <taxon>Eukaryota</taxon>
        <taxon>Viridiplantae</taxon>
        <taxon>Streptophyta</taxon>
        <taxon>Embryophyta</taxon>
        <taxon>Tracheophyta</taxon>
        <taxon>Spermatophyta</taxon>
        <taxon>Magnoliopsida</taxon>
        <taxon>Ranunculales</taxon>
        <taxon>Ranunculaceae</taxon>
        <taxon>Coptidoideae</taxon>
        <taxon>Coptis</taxon>
    </lineage>
</organism>
<evidence type="ECO:0000313" key="2">
    <source>
        <dbReference type="Proteomes" id="UP000631114"/>
    </source>
</evidence>
<gene>
    <name evidence="1" type="ORF">IFM89_005739</name>
</gene>
<dbReference type="EMBL" id="JADFTS010000002">
    <property type="protein sequence ID" value="KAF9619185.1"/>
    <property type="molecule type" value="Genomic_DNA"/>
</dbReference>
<protein>
    <submittedName>
        <fullName evidence="1">Uncharacterized protein</fullName>
    </submittedName>
</protein>
<keyword evidence="2" id="KW-1185">Reference proteome</keyword>
<evidence type="ECO:0000313" key="1">
    <source>
        <dbReference type="EMBL" id="KAF9619185.1"/>
    </source>
</evidence>
<proteinExistence type="predicted"/>
<reference evidence="1 2" key="1">
    <citation type="submission" date="2020-10" db="EMBL/GenBank/DDBJ databases">
        <title>The Coptis chinensis genome and diversification of protoberbering-type alkaloids.</title>
        <authorList>
            <person name="Wang B."/>
            <person name="Shu S."/>
            <person name="Song C."/>
            <person name="Liu Y."/>
        </authorList>
    </citation>
    <scope>NUCLEOTIDE SEQUENCE [LARGE SCALE GENOMIC DNA]</scope>
    <source>
        <strain evidence="1">HL-2020</strain>
        <tissue evidence="1">Leaf</tissue>
    </source>
</reference>
<sequence length="77" mass="8655">MKAATPNAEAGRHRAPVSRLPLKVTVVSLACNYVYCEYHNSLVTLSRVYSDFGCISIIEQPPEGMDLPRRYTFMVGY</sequence>
<comment type="caution">
    <text evidence="1">The sequence shown here is derived from an EMBL/GenBank/DDBJ whole genome shotgun (WGS) entry which is preliminary data.</text>
</comment>
<dbReference type="AlphaFoldDB" id="A0A835IJU6"/>
<name>A0A835IJU6_9MAGN</name>